<name>A0ABS6K7C9_9FIRM</name>
<dbReference type="PIRSF" id="PIRSF000103">
    <property type="entry name" value="HIBADH"/>
    <property type="match status" value="1"/>
</dbReference>
<feature type="domain" description="6-phosphogluconate dehydrogenase NADP-binding" evidence="4">
    <location>
        <begin position="4"/>
        <end position="165"/>
    </location>
</feature>
<evidence type="ECO:0000313" key="7">
    <source>
        <dbReference type="Proteomes" id="UP001314681"/>
    </source>
</evidence>
<comment type="similarity">
    <text evidence="1">Belongs to the HIBADH-related family.</text>
</comment>
<keyword evidence="3" id="KW-0520">NAD</keyword>
<dbReference type="Pfam" id="PF14833">
    <property type="entry name" value="NAD_binding_11"/>
    <property type="match status" value="1"/>
</dbReference>
<protein>
    <submittedName>
        <fullName evidence="6">NAD(P)-dependent oxidoreductase</fullName>
    </submittedName>
</protein>
<dbReference type="InterPro" id="IPR013328">
    <property type="entry name" value="6PGD_dom2"/>
</dbReference>
<keyword evidence="7" id="KW-1185">Reference proteome</keyword>
<dbReference type="InterPro" id="IPR029154">
    <property type="entry name" value="HIBADH-like_NADP-bd"/>
</dbReference>
<organism evidence="6 7">
    <name type="scientific">Diplocloster modestus</name>
    <dbReference type="NCBI Taxonomy" id="2850322"/>
    <lineage>
        <taxon>Bacteria</taxon>
        <taxon>Bacillati</taxon>
        <taxon>Bacillota</taxon>
        <taxon>Clostridia</taxon>
        <taxon>Lachnospirales</taxon>
        <taxon>Lachnospiraceae</taxon>
        <taxon>Diplocloster</taxon>
    </lineage>
</organism>
<dbReference type="SUPFAM" id="SSF51735">
    <property type="entry name" value="NAD(P)-binding Rossmann-fold domains"/>
    <property type="match status" value="1"/>
</dbReference>
<dbReference type="EMBL" id="JAHQCX010000006">
    <property type="protein sequence ID" value="MBU9726422.1"/>
    <property type="molecule type" value="Genomic_DNA"/>
</dbReference>
<sequence length="297" mass="32567">MVLKIGFIGLGHMGLPMALNLCKAGYPVFVHSSNRQSSSRIQEAGGHEIASFAKMARTLDVIITIVPADQEIMDIYLGEDGILEHAREGLICIDMTSAMGDTKRQVFRHISRLERQIGFADAPVSGGVTGAENGTLTIMAGCQRELLEVIRPVLAAMGKKIVYCGDIGSGSDIKMINQMLNAANTAIAAETVCLAEKLDLDLQTLCDVVNDSSGGSFIFKNNVPKFFLTGDHTPGFRLDLMKKDIGLYRETAEREKAFSPLSAMVYELYKAVSNQGGGDRNYTYIMKWMEENQRRDI</sequence>
<evidence type="ECO:0000313" key="6">
    <source>
        <dbReference type="EMBL" id="MBU9726422.1"/>
    </source>
</evidence>
<feature type="domain" description="3-hydroxyisobutyrate dehydrogenase-like NAD-binding" evidence="5">
    <location>
        <begin position="168"/>
        <end position="288"/>
    </location>
</feature>
<dbReference type="PROSITE" id="PS00895">
    <property type="entry name" value="3_HYDROXYISOBUT_DH"/>
    <property type="match status" value="1"/>
</dbReference>
<dbReference type="SUPFAM" id="SSF48179">
    <property type="entry name" value="6-phosphogluconate dehydrogenase C-terminal domain-like"/>
    <property type="match status" value="1"/>
</dbReference>
<dbReference type="InterPro" id="IPR006115">
    <property type="entry name" value="6PGDH_NADP-bd"/>
</dbReference>
<dbReference type="Pfam" id="PF03446">
    <property type="entry name" value="NAD_binding_2"/>
    <property type="match status" value="1"/>
</dbReference>
<gene>
    <name evidence="6" type="ORF">KTH90_10405</name>
</gene>
<dbReference type="PANTHER" id="PTHR22981:SF7">
    <property type="entry name" value="3-HYDROXYISOBUTYRATE DEHYDROGENASE, MITOCHONDRIAL"/>
    <property type="match status" value="1"/>
</dbReference>
<dbReference type="Gene3D" id="1.10.1040.10">
    <property type="entry name" value="N-(1-d-carboxylethyl)-l-norvaline Dehydrogenase, domain 2"/>
    <property type="match status" value="1"/>
</dbReference>
<evidence type="ECO:0000259" key="4">
    <source>
        <dbReference type="Pfam" id="PF03446"/>
    </source>
</evidence>
<dbReference type="PANTHER" id="PTHR22981">
    <property type="entry name" value="3-HYDROXYISOBUTYRATE DEHYDROGENASE-RELATED"/>
    <property type="match status" value="1"/>
</dbReference>
<comment type="caution">
    <text evidence="6">The sequence shown here is derived from an EMBL/GenBank/DDBJ whole genome shotgun (WGS) entry which is preliminary data.</text>
</comment>
<keyword evidence="2" id="KW-0560">Oxidoreductase</keyword>
<dbReference type="RefSeq" id="WP_158352347.1">
    <property type="nucleotide sequence ID" value="NZ_JAHQCX010000006.1"/>
</dbReference>
<dbReference type="InterPro" id="IPR036291">
    <property type="entry name" value="NAD(P)-bd_dom_sf"/>
</dbReference>
<evidence type="ECO:0000256" key="1">
    <source>
        <dbReference type="ARBA" id="ARBA00009080"/>
    </source>
</evidence>
<dbReference type="InterPro" id="IPR008927">
    <property type="entry name" value="6-PGluconate_DH-like_C_sf"/>
</dbReference>
<proteinExistence type="inferred from homology"/>
<dbReference type="InterPro" id="IPR015815">
    <property type="entry name" value="HIBADH-related"/>
</dbReference>
<dbReference type="InterPro" id="IPR002204">
    <property type="entry name" value="3-OH-isobutyrate_DH-rel_CS"/>
</dbReference>
<evidence type="ECO:0000256" key="3">
    <source>
        <dbReference type="ARBA" id="ARBA00023027"/>
    </source>
</evidence>
<dbReference type="Proteomes" id="UP001314681">
    <property type="component" value="Unassembled WGS sequence"/>
</dbReference>
<evidence type="ECO:0000256" key="2">
    <source>
        <dbReference type="ARBA" id="ARBA00023002"/>
    </source>
</evidence>
<accession>A0ABS6K7C9</accession>
<dbReference type="Gene3D" id="3.40.50.720">
    <property type="entry name" value="NAD(P)-binding Rossmann-like Domain"/>
    <property type="match status" value="1"/>
</dbReference>
<reference evidence="6 7" key="1">
    <citation type="submission" date="2021-06" db="EMBL/GenBank/DDBJ databases">
        <title>Description of novel taxa of the family Lachnospiraceae.</title>
        <authorList>
            <person name="Chaplin A.V."/>
            <person name="Sokolova S.R."/>
            <person name="Pikina A.P."/>
            <person name="Korzhanova M."/>
            <person name="Belova V."/>
            <person name="Korostin D."/>
            <person name="Efimov B.A."/>
        </authorList>
    </citation>
    <scope>NUCLEOTIDE SEQUENCE [LARGE SCALE GENOMIC DNA]</scope>
    <source>
        <strain evidence="6 7">ASD4241</strain>
    </source>
</reference>
<evidence type="ECO:0000259" key="5">
    <source>
        <dbReference type="Pfam" id="PF14833"/>
    </source>
</evidence>